<keyword evidence="3 6" id="KW-0256">Endoplasmic reticulum</keyword>
<dbReference type="Proteomes" id="UP000322225">
    <property type="component" value="Chromosome 2"/>
</dbReference>
<evidence type="ECO:0000256" key="1">
    <source>
        <dbReference type="ARBA" id="ARBA00005500"/>
    </source>
</evidence>
<keyword evidence="9" id="KW-1185">Reference proteome</keyword>
<dbReference type="GeneID" id="43586747"/>
<accession>A0AAJ8LEZ9</accession>
<evidence type="ECO:0000256" key="5">
    <source>
        <dbReference type="ARBA" id="ARBA00023136"/>
    </source>
</evidence>
<evidence type="ECO:0000313" key="8">
    <source>
        <dbReference type="EMBL" id="WWD16552.1"/>
    </source>
</evidence>
<dbReference type="AlphaFoldDB" id="A0AAJ8LEZ9"/>
<dbReference type="InterPro" id="IPR010580">
    <property type="entry name" value="ER_stress-assoc"/>
</dbReference>
<protein>
    <recommendedName>
        <fullName evidence="6">Stress-associated endoplasmic reticulum protein</fullName>
    </recommendedName>
</protein>
<feature type="region of interest" description="Disordered" evidence="7">
    <location>
        <begin position="1"/>
        <end position="32"/>
    </location>
</feature>
<reference evidence="8" key="2">
    <citation type="submission" date="2024-01" db="EMBL/GenBank/DDBJ databases">
        <title>Comparative genomics of Cryptococcus and Kwoniella reveals pathogenesis evolution and contrasting modes of karyotype evolution via chromosome fusion or intercentromeric recombination.</title>
        <authorList>
            <person name="Coelho M.A."/>
            <person name="David-Palma M."/>
            <person name="Shea T."/>
            <person name="Bowers K."/>
            <person name="McGinley-Smith S."/>
            <person name="Mohammad A.W."/>
            <person name="Gnirke A."/>
            <person name="Yurkov A.M."/>
            <person name="Nowrousian M."/>
            <person name="Sun S."/>
            <person name="Cuomo C.A."/>
            <person name="Heitman J."/>
        </authorList>
    </citation>
    <scope>NUCLEOTIDE SEQUENCE</scope>
    <source>
        <strain evidence="8">CBS 12478</strain>
    </source>
</reference>
<dbReference type="KEGG" id="ksn:43586747"/>
<dbReference type="EMBL" id="CP144052">
    <property type="protein sequence ID" value="WWD16552.1"/>
    <property type="molecule type" value="Genomic_DNA"/>
</dbReference>
<organism evidence="8 9">
    <name type="scientific">Kwoniella shandongensis</name>
    <dbReference type="NCBI Taxonomy" id="1734106"/>
    <lineage>
        <taxon>Eukaryota</taxon>
        <taxon>Fungi</taxon>
        <taxon>Dikarya</taxon>
        <taxon>Basidiomycota</taxon>
        <taxon>Agaricomycotina</taxon>
        <taxon>Tremellomycetes</taxon>
        <taxon>Tremellales</taxon>
        <taxon>Cryptococcaceae</taxon>
        <taxon>Kwoniella</taxon>
    </lineage>
</organism>
<reference evidence="8" key="1">
    <citation type="submission" date="2017-08" db="EMBL/GenBank/DDBJ databases">
        <authorList>
            <person name="Cuomo C."/>
            <person name="Billmyre B."/>
            <person name="Heitman J."/>
        </authorList>
    </citation>
    <scope>NUCLEOTIDE SEQUENCE</scope>
    <source>
        <strain evidence="8">CBS 12478</strain>
    </source>
</reference>
<evidence type="ECO:0000256" key="7">
    <source>
        <dbReference type="SAM" id="MobiDB-lite"/>
    </source>
</evidence>
<dbReference type="GO" id="GO:0005789">
    <property type="term" value="C:endoplasmic reticulum membrane"/>
    <property type="evidence" value="ECO:0007669"/>
    <property type="project" value="UniProtKB-SubCell"/>
</dbReference>
<comment type="function">
    <text evidence="6">Interacts with target proteins during translocation into the lumen of the endoplasmic reticulum. Protects unfolded target proteins against degradation and facilitate correct glycosylation.</text>
</comment>
<gene>
    <name evidence="8" type="ORF">CI109_100979</name>
</gene>
<evidence type="ECO:0000256" key="4">
    <source>
        <dbReference type="ARBA" id="ARBA00022989"/>
    </source>
</evidence>
<evidence type="ECO:0000313" key="9">
    <source>
        <dbReference type="Proteomes" id="UP000322225"/>
    </source>
</evidence>
<evidence type="ECO:0000256" key="2">
    <source>
        <dbReference type="ARBA" id="ARBA00022692"/>
    </source>
</evidence>
<keyword evidence="2 6" id="KW-0812">Transmembrane</keyword>
<dbReference type="RefSeq" id="XP_065822947.1">
    <property type="nucleotide sequence ID" value="XM_065966875.1"/>
</dbReference>
<name>A0AAJ8LEZ9_9TREE</name>
<dbReference type="Pfam" id="PF06624">
    <property type="entry name" value="RAMP4"/>
    <property type="match status" value="1"/>
</dbReference>
<evidence type="ECO:0000256" key="6">
    <source>
        <dbReference type="RuleBase" id="RU364120"/>
    </source>
</evidence>
<keyword evidence="5 6" id="KW-0472">Membrane</keyword>
<comment type="similarity">
    <text evidence="1 6">Belongs to the RAMP4 family.</text>
</comment>
<sequence>MPTNADIRRKNANFAARAQAGKKTARPPRSAQKRSVATWVLIAMGFLVVGGSECRSFRRNGGGMRRVGVDDEMPDIVIDGGMVWVMELFAPVTARK</sequence>
<keyword evidence="4 6" id="KW-1133">Transmembrane helix</keyword>
<evidence type="ECO:0000256" key="3">
    <source>
        <dbReference type="ARBA" id="ARBA00022824"/>
    </source>
</evidence>
<proteinExistence type="inferred from homology"/>
<comment type="subcellular location">
    <subcellularLocation>
        <location evidence="6">Membrane</location>
        <topology evidence="6">Single-pass membrane protein</topology>
    </subcellularLocation>
    <subcellularLocation>
        <location evidence="6">Endoplasmic reticulum membrane</location>
        <topology evidence="6">Single-pass membrane protein</topology>
    </subcellularLocation>
</comment>
<feature type="transmembrane region" description="Helical" evidence="6">
    <location>
        <begin position="36"/>
        <end position="57"/>
    </location>
</feature>